<dbReference type="AlphaFoldDB" id="A0A8H4P1M2"/>
<evidence type="ECO:0000313" key="3">
    <source>
        <dbReference type="Proteomes" id="UP000605986"/>
    </source>
</evidence>
<dbReference type="Proteomes" id="UP000605986">
    <property type="component" value="Unassembled WGS sequence"/>
</dbReference>
<keyword evidence="3" id="KW-1185">Reference proteome</keyword>
<protein>
    <recommendedName>
        <fullName evidence="1">ORC1/DEAH AAA+ ATPase domain-containing protein</fullName>
    </recommendedName>
</protein>
<evidence type="ECO:0000259" key="1">
    <source>
        <dbReference type="Pfam" id="PF13401"/>
    </source>
</evidence>
<comment type="caution">
    <text evidence="2">The sequence shown here is derived from an EMBL/GenBank/DDBJ whole genome shotgun (WGS) entry which is preliminary data.</text>
</comment>
<dbReference type="SUPFAM" id="SSF52540">
    <property type="entry name" value="P-loop containing nucleoside triphosphate hydrolases"/>
    <property type="match status" value="1"/>
</dbReference>
<dbReference type="PANTHER" id="PTHR35205:SF1">
    <property type="entry name" value="ZU5 DOMAIN-CONTAINING PROTEIN"/>
    <property type="match status" value="1"/>
</dbReference>
<dbReference type="PANTHER" id="PTHR35205">
    <property type="entry name" value="NB-ARC AND TPR DOMAIN PROTEIN"/>
    <property type="match status" value="1"/>
</dbReference>
<dbReference type="OrthoDB" id="5986190at2759"/>
<dbReference type="PRINTS" id="PR00364">
    <property type="entry name" value="DISEASERSIST"/>
</dbReference>
<dbReference type="InterPro" id="IPR049945">
    <property type="entry name" value="AAA_22"/>
</dbReference>
<reference evidence="2" key="1">
    <citation type="submission" date="2020-01" db="EMBL/GenBank/DDBJ databases">
        <title>Identification and distribution of gene clusters putatively required for synthesis of sphingolipid metabolism inhibitors in phylogenetically diverse species of the filamentous fungus Fusarium.</title>
        <authorList>
            <person name="Kim H.-S."/>
            <person name="Busman M."/>
            <person name="Brown D.W."/>
            <person name="Divon H."/>
            <person name="Uhlig S."/>
            <person name="Proctor R.H."/>
        </authorList>
    </citation>
    <scope>NUCLEOTIDE SEQUENCE</scope>
    <source>
        <strain evidence="2">NRRL 53441</strain>
    </source>
</reference>
<dbReference type="InterPro" id="IPR027417">
    <property type="entry name" value="P-loop_NTPase"/>
</dbReference>
<evidence type="ECO:0000313" key="2">
    <source>
        <dbReference type="EMBL" id="KAF4453783.1"/>
    </source>
</evidence>
<proteinExistence type="predicted"/>
<feature type="domain" description="ORC1/DEAH AAA+ ATPase" evidence="1">
    <location>
        <begin position="75"/>
        <end position="165"/>
    </location>
</feature>
<sequence length="281" mass="31046">MDDSNKRRRVSRCQFGDQTAINQGNVQGNFTVNYSSPQLPAPKVIRVIPYPRNEDLVHREDLIDRLNQLLPHAGGSGSAALWGLGGTGKTQIALHYAYQRCIDGECSVFWVHADSEANFTSDYETIGKELELDDNLTGADLLDAVRRGIESRSKWLLVIDNADDLWIFGVGRPDQNSSLYNYVPHGLRGAVLWTSRDERIVGTRISPLRGIQVRSMAILEATELLATARGIPPASMSSDADVEALVTELECLPLAISQAGAFMRRMSISPQHYLNLLKEGP</sequence>
<dbReference type="Pfam" id="PF13401">
    <property type="entry name" value="AAA_22"/>
    <property type="match status" value="1"/>
</dbReference>
<organism evidence="2 3">
    <name type="scientific">Fusarium austroafricanum</name>
    <dbReference type="NCBI Taxonomy" id="2364996"/>
    <lineage>
        <taxon>Eukaryota</taxon>
        <taxon>Fungi</taxon>
        <taxon>Dikarya</taxon>
        <taxon>Ascomycota</taxon>
        <taxon>Pezizomycotina</taxon>
        <taxon>Sordariomycetes</taxon>
        <taxon>Hypocreomycetidae</taxon>
        <taxon>Hypocreales</taxon>
        <taxon>Nectriaceae</taxon>
        <taxon>Fusarium</taxon>
        <taxon>Fusarium concolor species complex</taxon>
    </lineage>
</organism>
<gene>
    <name evidence="2" type="ORF">F53441_3609</name>
</gene>
<name>A0A8H4P1M2_9HYPO</name>
<dbReference type="EMBL" id="JAADJG010000142">
    <property type="protein sequence ID" value="KAF4453783.1"/>
    <property type="molecule type" value="Genomic_DNA"/>
</dbReference>
<accession>A0A8H4P1M2</accession>
<dbReference type="GO" id="GO:0043531">
    <property type="term" value="F:ADP binding"/>
    <property type="evidence" value="ECO:0007669"/>
    <property type="project" value="InterPro"/>
</dbReference>
<dbReference type="Gene3D" id="3.40.50.300">
    <property type="entry name" value="P-loop containing nucleotide triphosphate hydrolases"/>
    <property type="match status" value="1"/>
</dbReference>